<dbReference type="EMBL" id="BFAA01072610">
    <property type="protein sequence ID" value="GCB84441.1"/>
    <property type="molecule type" value="Genomic_DNA"/>
</dbReference>
<proteinExistence type="predicted"/>
<keyword evidence="2" id="KW-0804">Transcription</keyword>
<evidence type="ECO:0000256" key="3">
    <source>
        <dbReference type="ARBA" id="ARBA00023170"/>
    </source>
</evidence>
<evidence type="ECO:0000256" key="4">
    <source>
        <dbReference type="ARBA" id="ARBA00023242"/>
    </source>
</evidence>
<keyword evidence="7" id="KW-1185">Reference proteome</keyword>
<gene>
    <name evidence="6" type="ORF">scyTo_0025131</name>
</gene>
<dbReference type="Proteomes" id="UP000288216">
    <property type="component" value="Unassembled WGS sequence"/>
</dbReference>
<dbReference type="Gene3D" id="1.10.565.10">
    <property type="entry name" value="Retinoid X Receptor"/>
    <property type="match status" value="1"/>
</dbReference>
<sequence length="44" mass="5051">MSADRVVSFMDQIRIFQDQVEKLKVLQVDSAEYSCLKAIALYTP</sequence>
<dbReference type="InterPro" id="IPR000536">
    <property type="entry name" value="Nucl_hrmn_rcpt_lig-bd"/>
</dbReference>
<name>A0A401QGC7_SCYTO</name>
<dbReference type="AlphaFoldDB" id="A0A401QGC7"/>
<protein>
    <recommendedName>
        <fullName evidence="5">NR LBD domain-containing protein</fullName>
    </recommendedName>
</protein>
<reference evidence="6 7" key="1">
    <citation type="journal article" date="2018" name="Nat. Ecol. Evol.">
        <title>Shark genomes provide insights into elasmobranch evolution and the origin of vertebrates.</title>
        <authorList>
            <person name="Hara Y"/>
            <person name="Yamaguchi K"/>
            <person name="Onimaru K"/>
            <person name="Kadota M"/>
            <person name="Koyanagi M"/>
            <person name="Keeley SD"/>
            <person name="Tatsumi K"/>
            <person name="Tanaka K"/>
            <person name="Motone F"/>
            <person name="Kageyama Y"/>
            <person name="Nozu R"/>
            <person name="Adachi N"/>
            <person name="Nishimura O"/>
            <person name="Nakagawa R"/>
            <person name="Tanegashima C"/>
            <person name="Kiyatake I"/>
            <person name="Matsumoto R"/>
            <person name="Murakumo K"/>
            <person name="Nishida K"/>
            <person name="Terakita A"/>
            <person name="Kuratani S"/>
            <person name="Sato K"/>
            <person name="Hyodo S Kuraku.S."/>
        </authorList>
    </citation>
    <scope>NUCLEOTIDE SEQUENCE [LARGE SCALE GENOMIC DNA]</scope>
</reference>
<evidence type="ECO:0000259" key="5">
    <source>
        <dbReference type="PROSITE" id="PS51843"/>
    </source>
</evidence>
<dbReference type="InterPro" id="IPR035500">
    <property type="entry name" value="NHR-like_dom_sf"/>
</dbReference>
<dbReference type="STRING" id="75743.A0A401QGC7"/>
<keyword evidence="4" id="KW-0539">Nucleus</keyword>
<accession>A0A401QGC7</accession>
<evidence type="ECO:0000256" key="1">
    <source>
        <dbReference type="ARBA" id="ARBA00023015"/>
    </source>
</evidence>
<evidence type="ECO:0000313" key="7">
    <source>
        <dbReference type="Proteomes" id="UP000288216"/>
    </source>
</evidence>
<keyword evidence="3" id="KW-0675">Receptor</keyword>
<keyword evidence="1" id="KW-0805">Transcription regulation</keyword>
<evidence type="ECO:0000313" key="6">
    <source>
        <dbReference type="EMBL" id="GCB84441.1"/>
    </source>
</evidence>
<feature type="non-terminal residue" evidence="6">
    <location>
        <position position="44"/>
    </location>
</feature>
<dbReference type="OrthoDB" id="5873264at2759"/>
<feature type="domain" description="NR LBD" evidence="5">
    <location>
        <begin position="1"/>
        <end position="44"/>
    </location>
</feature>
<dbReference type="SUPFAM" id="SSF48508">
    <property type="entry name" value="Nuclear receptor ligand-binding domain"/>
    <property type="match status" value="1"/>
</dbReference>
<organism evidence="6 7">
    <name type="scientific">Scyliorhinus torazame</name>
    <name type="common">Cloudy catshark</name>
    <name type="synonym">Catulus torazame</name>
    <dbReference type="NCBI Taxonomy" id="75743"/>
    <lineage>
        <taxon>Eukaryota</taxon>
        <taxon>Metazoa</taxon>
        <taxon>Chordata</taxon>
        <taxon>Craniata</taxon>
        <taxon>Vertebrata</taxon>
        <taxon>Chondrichthyes</taxon>
        <taxon>Elasmobranchii</taxon>
        <taxon>Galeomorphii</taxon>
        <taxon>Galeoidea</taxon>
        <taxon>Carcharhiniformes</taxon>
        <taxon>Scyliorhinidae</taxon>
        <taxon>Scyliorhinus</taxon>
    </lineage>
</organism>
<comment type="caution">
    <text evidence="6">The sequence shown here is derived from an EMBL/GenBank/DDBJ whole genome shotgun (WGS) entry which is preliminary data.</text>
</comment>
<dbReference type="PROSITE" id="PS51843">
    <property type="entry name" value="NR_LBD"/>
    <property type="match status" value="1"/>
</dbReference>
<evidence type="ECO:0000256" key="2">
    <source>
        <dbReference type="ARBA" id="ARBA00023163"/>
    </source>
</evidence>